<feature type="active site" description="Proton acceptor" evidence="1">
    <location>
        <position position="30"/>
    </location>
</feature>
<evidence type="ECO:0000313" key="3">
    <source>
        <dbReference type="EMBL" id="VEP13101.1"/>
    </source>
</evidence>
<dbReference type="Gene3D" id="2.40.320.10">
    <property type="entry name" value="Hypothetical Protein Pfu-838710-001"/>
    <property type="match status" value="1"/>
</dbReference>
<dbReference type="Pfam" id="PF01928">
    <property type="entry name" value="CYTH"/>
    <property type="match status" value="1"/>
</dbReference>
<evidence type="ECO:0000259" key="2">
    <source>
        <dbReference type="PROSITE" id="PS51707"/>
    </source>
</evidence>
<gene>
    <name evidence="3" type="ORF">H1P_1820013</name>
</gene>
<dbReference type="InterPro" id="IPR023577">
    <property type="entry name" value="CYTH_domain"/>
</dbReference>
<organism evidence="3 4">
    <name type="scientific">Hyella patelloides LEGE 07179</name>
    <dbReference type="NCBI Taxonomy" id="945734"/>
    <lineage>
        <taxon>Bacteria</taxon>
        <taxon>Bacillati</taxon>
        <taxon>Cyanobacteriota</taxon>
        <taxon>Cyanophyceae</taxon>
        <taxon>Pleurocapsales</taxon>
        <taxon>Hyellaceae</taxon>
        <taxon>Hyella</taxon>
    </lineage>
</organism>
<keyword evidence="3" id="KW-0378">Hydrolase</keyword>
<evidence type="ECO:0000256" key="1">
    <source>
        <dbReference type="PIRSR" id="PIRSR016487-1"/>
    </source>
</evidence>
<protein>
    <submittedName>
        <fullName evidence="3">Inorganic triphosphatase</fullName>
        <ecNumber evidence="3">3.6.1.25</ecNumber>
    </submittedName>
</protein>
<dbReference type="EC" id="3.6.1.25" evidence="3"/>
<accession>A0A563VNV6</accession>
<dbReference type="Proteomes" id="UP000320055">
    <property type="component" value="Unassembled WGS sequence"/>
</dbReference>
<feature type="domain" description="CYTH" evidence="2">
    <location>
        <begin position="3"/>
        <end position="148"/>
    </location>
</feature>
<evidence type="ECO:0000313" key="4">
    <source>
        <dbReference type="Proteomes" id="UP000320055"/>
    </source>
</evidence>
<name>A0A563VNV6_9CYAN</name>
<dbReference type="SMART" id="SM01118">
    <property type="entry name" value="CYTH"/>
    <property type="match status" value="1"/>
</dbReference>
<dbReference type="AlphaFoldDB" id="A0A563VNV6"/>
<proteinExistence type="predicted"/>
<dbReference type="PIRSF" id="PIRSF016487">
    <property type="entry name" value="CYTH_UCP016487"/>
    <property type="match status" value="1"/>
</dbReference>
<sequence length="158" mass="18376">MMSKEIERKYLVKGNQWKNLAEGVVYRQGYIATVGKPTVRVRVFGNQGYLTIKGESIGIVRSEFEYPIPLEDAEEMLKTLCDRPLIEKIRYKIPYGNLLWEVDEFLGENAGLIIAEVELASEDQKITLPEWIDKQVSDPKYFNSNLAKHPYNQWLDKY</sequence>
<dbReference type="InterPro" id="IPR012042">
    <property type="entry name" value="NeuTTM/CthTTM-like"/>
</dbReference>
<dbReference type="EMBL" id="CAACVJ010000093">
    <property type="protein sequence ID" value="VEP13101.1"/>
    <property type="molecule type" value="Genomic_DNA"/>
</dbReference>
<dbReference type="PROSITE" id="PS51707">
    <property type="entry name" value="CYTH"/>
    <property type="match status" value="1"/>
</dbReference>
<dbReference type="PANTHER" id="PTHR40114">
    <property type="entry name" value="SLR0698 PROTEIN"/>
    <property type="match status" value="1"/>
</dbReference>
<dbReference type="CDD" id="cd07891">
    <property type="entry name" value="CYTH-like_CthTTM-like_1"/>
    <property type="match status" value="1"/>
</dbReference>
<keyword evidence="4" id="KW-1185">Reference proteome</keyword>
<dbReference type="InterPro" id="IPR033469">
    <property type="entry name" value="CYTH-like_dom_sf"/>
</dbReference>
<dbReference type="PANTHER" id="PTHR40114:SF1">
    <property type="entry name" value="SLR0698 PROTEIN"/>
    <property type="match status" value="1"/>
</dbReference>
<dbReference type="SUPFAM" id="SSF55154">
    <property type="entry name" value="CYTH-like phosphatases"/>
    <property type="match status" value="1"/>
</dbReference>
<dbReference type="GO" id="GO:0050355">
    <property type="term" value="F:inorganic triphosphate phosphatase activity"/>
    <property type="evidence" value="ECO:0007669"/>
    <property type="project" value="UniProtKB-EC"/>
</dbReference>
<reference evidence="3 4" key="1">
    <citation type="submission" date="2019-01" db="EMBL/GenBank/DDBJ databases">
        <authorList>
            <person name="Brito A."/>
        </authorList>
    </citation>
    <scope>NUCLEOTIDE SEQUENCE [LARGE SCALE GENOMIC DNA]</scope>
    <source>
        <strain evidence="3">1</strain>
    </source>
</reference>